<dbReference type="Proteomes" id="UP000775213">
    <property type="component" value="Unassembled WGS sequence"/>
</dbReference>
<name>A0AAV7GB87_DENCH</name>
<comment type="caution">
    <text evidence="1">The sequence shown here is derived from an EMBL/GenBank/DDBJ whole genome shotgun (WGS) entry which is preliminary data.</text>
</comment>
<dbReference type="AlphaFoldDB" id="A0AAV7GB87"/>
<dbReference type="EMBL" id="JAGFBR010000011">
    <property type="protein sequence ID" value="KAH0459015.1"/>
    <property type="molecule type" value="Genomic_DNA"/>
</dbReference>
<accession>A0AAV7GB87</accession>
<organism evidence="1 2">
    <name type="scientific">Dendrobium chrysotoxum</name>
    <name type="common">Orchid</name>
    <dbReference type="NCBI Taxonomy" id="161865"/>
    <lineage>
        <taxon>Eukaryota</taxon>
        <taxon>Viridiplantae</taxon>
        <taxon>Streptophyta</taxon>
        <taxon>Embryophyta</taxon>
        <taxon>Tracheophyta</taxon>
        <taxon>Spermatophyta</taxon>
        <taxon>Magnoliopsida</taxon>
        <taxon>Liliopsida</taxon>
        <taxon>Asparagales</taxon>
        <taxon>Orchidaceae</taxon>
        <taxon>Epidendroideae</taxon>
        <taxon>Malaxideae</taxon>
        <taxon>Dendrobiinae</taxon>
        <taxon>Dendrobium</taxon>
    </lineage>
</organism>
<sequence>MAGKRLTDPGFLDGSFKSRSFLDALSSSSSNANFPDLKPSSFRGLPSLWISEEEITALATPFQFLLVGFFFPSRRPSLDVIRRFFFNLKLIGNISVTLLDTSHDLIKLINNLDYSRIFYHISYLDLDNGQLIHRAIPSLPHSPPTNEGVDNVEFCGDTNKLDSIVPLGDPVDVEAKAADLSLTIADDTKGDANLIASPCVEAVTDVGDKSISLVAGGDGAGVLSASPGVLGIGFDALKAHLAVNLDSSGVDHNDWLDNFSSPCGGDGEDVDVEVEELGVYNLNVSRIVEKTFSLGGGKRRDSWSVLSSCYWARFWTMMRRSSALTQFGLGCWKPWWFNSDWWFTYVSGLMQFSVVLLWLLCDLLRLMDGPFLAAGWMQDLFS</sequence>
<keyword evidence="2" id="KW-1185">Reference proteome</keyword>
<evidence type="ECO:0000313" key="2">
    <source>
        <dbReference type="Proteomes" id="UP000775213"/>
    </source>
</evidence>
<protein>
    <submittedName>
        <fullName evidence="1">Uncharacterized protein</fullName>
    </submittedName>
</protein>
<evidence type="ECO:0000313" key="1">
    <source>
        <dbReference type="EMBL" id="KAH0459015.1"/>
    </source>
</evidence>
<gene>
    <name evidence="1" type="ORF">IEQ34_011829</name>
</gene>
<proteinExistence type="predicted"/>
<reference evidence="1 2" key="1">
    <citation type="journal article" date="2021" name="Hortic Res">
        <title>Chromosome-scale assembly of the Dendrobium chrysotoxum genome enhances the understanding of orchid evolution.</title>
        <authorList>
            <person name="Zhang Y."/>
            <person name="Zhang G.Q."/>
            <person name="Zhang D."/>
            <person name="Liu X.D."/>
            <person name="Xu X.Y."/>
            <person name="Sun W.H."/>
            <person name="Yu X."/>
            <person name="Zhu X."/>
            <person name="Wang Z.W."/>
            <person name="Zhao X."/>
            <person name="Zhong W.Y."/>
            <person name="Chen H."/>
            <person name="Yin W.L."/>
            <person name="Huang T."/>
            <person name="Niu S.C."/>
            <person name="Liu Z.J."/>
        </authorList>
    </citation>
    <scope>NUCLEOTIDE SEQUENCE [LARGE SCALE GENOMIC DNA]</scope>
    <source>
        <strain evidence="1">Lindl</strain>
    </source>
</reference>